<dbReference type="Gene3D" id="1.10.3720.10">
    <property type="entry name" value="MetI-like"/>
    <property type="match status" value="1"/>
</dbReference>
<sequence>MPETPLLAAEAVPAAGVPRRRGFGRLRSVAAVGPIGTVAAAVCLLLVAAAVLAPWIAPHDPNAVDASNVFAPPSAAHPLGTDDTGRDLLSRLIHGSRLSLLGPLLVTVIAATLGTILGVLSAWRRGWLDAVLSRVFDVLFAFPGVVLAILAAAIFGAGFLAPVIALSLAFLPVTARVMRSAALRERNLPYIEALHLQGVSGLAICVRHLVPNLMPLLLVQATVGFGYAMLDLAAISFLGLGPQPPDPSWGVMVANGKSAILGGHPEQSLYAAIVIVVAVVAVNLVGERLAVHYEIGESS</sequence>
<feature type="transmembrane region" description="Helical" evidence="7">
    <location>
        <begin position="100"/>
        <end position="123"/>
    </location>
</feature>
<dbReference type="PANTHER" id="PTHR43386">
    <property type="entry name" value="OLIGOPEPTIDE TRANSPORT SYSTEM PERMEASE PROTEIN APPC"/>
    <property type="match status" value="1"/>
</dbReference>
<dbReference type="InterPro" id="IPR035906">
    <property type="entry name" value="MetI-like_sf"/>
</dbReference>
<evidence type="ECO:0000256" key="4">
    <source>
        <dbReference type="ARBA" id="ARBA00022692"/>
    </source>
</evidence>
<reference evidence="9" key="1">
    <citation type="submission" date="2022-01" db="EMBL/GenBank/DDBJ databases">
        <title>PSI-footprinting approach for the identification of protein synthesis inhibitor producers.</title>
        <authorList>
            <person name="Handel F."/>
            <person name="Kulik A."/>
            <person name="Wex K.W."/>
            <person name="Berscheid A."/>
            <person name="Saur J.S."/>
            <person name="Winkler A."/>
            <person name="Wibberg D."/>
            <person name="Kalinowski J."/>
            <person name="Broetz-Oesterhelt H."/>
            <person name="Mast Y."/>
        </authorList>
    </citation>
    <scope>NUCLEOTIDE SEQUENCE</scope>
    <source>
        <strain evidence="9">KNN 49.3e</strain>
    </source>
</reference>
<dbReference type="CDD" id="cd06261">
    <property type="entry name" value="TM_PBP2"/>
    <property type="match status" value="1"/>
</dbReference>
<evidence type="ECO:0000256" key="7">
    <source>
        <dbReference type="RuleBase" id="RU363032"/>
    </source>
</evidence>
<organism evidence="9 10">
    <name type="scientific">Amycolatopsis thermalba</name>
    <dbReference type="NCBI Taxonomy" id="944492"/>
    <lineage>
        <taxon>Bacteria</taxon>
        <taxon>Bacillati</taxon>
        <taxon>Actinomycetota</taxon>
        <taxon>Actinomycetes</taxon>
        <taxon>Pseudonocardiales</taxon>
        <taxon>Pseudonocardiaceae</taxon>
        <taxon>Amycolatopsis</taxon>
    </lineage>
</organism>
<evidence type="ECO:0000313" key="9">
    <source>
        <dbReference type="EMBL" id="UQS23679.1"/>
    </source>
</evidence>
<dbReference type="EMBL" id="CP091196">
    <property type="protein sequence ID" value="UQS23679.1"/>
    <property type="molecule type" value="Genomic_DNA"/>
</dbReference>
<dbReference type="Pfam" id="PF12911">
    <property type="entry name" value="OppC_N"/>
    <property type="match status" value="1"/>
</dbReference>
<feature type="transmembrane region" description="Helical" evidence="7">
    <location>
        <begin position="159"/>
        <end position="178"/>
    </location>
</feature>
<keyword evidence="10" id="KW-1185">Reference proteome</keyword>
<evidence type="ECO:0000313" key="10">
    <source>
        <dbReference type="Proteomes" id="UP000830158"/>
    </source>
</evidence>
<feature type="transmembrane region" description="Helical" evidence="7">
    <location>
        <begin position="135"/>
        <end position="153"/>
    </location>
</feature>
<feature type="transmembrane region" description="Helical" evidence="7">
    <location>
        <begin position="29"/>
        <end position="57"/>
    </location>
</feature>
<keyword evidence="4 7" id="KW-0812">Transmembrane</keyword>
<keyword evidence="2 7" id="KW-0813">Transport</keyword>
<keyword evidence="6 7" id="KW-0472">Membrane</keyword>
<feature type="transmembrane region" description="Helical" evidence="7">
    <location>
        <begin position="216"/>
        <end position="240"/>
    </location>
</feature>
<feature type="transmembrane region" description="Helical" evidence="7">
    <location>
        <begin position="268"/>
        <end position="286"/>
    </location>
</feature>
<name>A0ABY4NUC4_9PSEU</name>
<accession>A0ABY4NUC4</accession>
<evidence type="ECO:0000259" key="8">
    <source>
        <dbReference type="PROSITE" id="PS50928"/>
    </source>
</evidence>
<dbReference type="InterPro" id="IPR025966">
    <property type="entry name" value="OppC_N"/>
</dbReference>
<proteinExistence type="inferred from homology"/>
<evidence type="ECO:0000256" key="2">
    <source>
        <dbReference type="ARBA" id="ARBA00022448"/>
    </source>
</evidence>
<keyword evidence="5 7" id="KW-1133">Transmembrane helix</keyword>
<feature type="domain" description="ABC transmembrane type-1" evidence="8">
    <location>
        <begin position="96"/>
        <end position="286"/>
    </location>
</feature>
<evidence type="ECO:0000256" key="1">
    <source>
        <dbReference type="ARBA" id="ARBA00004651"/>
    </source>
</evidence>
<evidence type="ECO:0000256" key="6">
    <source>
        <dbReference type="ARBA" id="ARBA00023136"/>
    </source>
</evidence>
<comment type="similarity">
    <text evidence="7">Belongs to the binding-protein-dependent transport system permease family.</text>
</comment>
<dbReference type="InterPro" id="IPR050366">
    <property type="entry name" value="BP-dependent_transpt_permease"/>
</dbReference>
<protein>
    <submittedName>
        <fullName evidence="9">ABC transporter permease</fullName>
    </submittedName>
</protein>
<keyword evidence="3" id="KW-1003">Cell membrane</keyword>
<evidence type="ECO:0000256" key="3">
    <source>
        <dbReference type="ARBA" id="ARBA00022475"/>
    </source>
</evidence>
<dbReference type="PROSITE" id="PS50928">
    <property type="entry name" value="ABC_TM1"/>
    <property type="match status" value="1"/>
</dbReference>
<dbReference type="PANTHER" id="PTHR43386:SF25">
    <property type="entry name" value="PEPTIDE ABC TRANSPORTER PERMEASE PROTEIN"/>
    <property type="match status" value="1"/>
</dbReference>
<dbReference type="Pfam" id="PF00528">
    <property type="entry name" value="BPD_transp_1"/>
    <property type="match status" value="1"/>
</dbReference>
<evidence type="ECO:0000256" key="5">
    <source>
        <dbReference type="ARBA" id="ARBA00022989"/>
    </source>
</evidence>
<gene>
    <name evidence="9" type="ORF">L1857_13005</name>
</gene>
<dbReference type="InterPro" id="IPR000515">
    <property type="entry name" value="MetI-like"/>
</dbReference>
<dbReference type="Proteomes" id="UP000830158">
    <property type="component" value="Chromosome"/>
</dbReference>
<dbReference type="SUPFAM" id="SSF161098">
    <property type="entry name" value="MetI-like"/>
    <property type="match status" value="1"/>
</dbReference>
<comment type="subcellular location">
    <subcellularLocation>
        <location evidence="1 7">Cell membrane</location>
        <topology evidence="1 7">Multi-pass membrane protein</topology>
    </subcellularLocation>
</comment>
<dbReference type="RefSeq" id="WP_094005001.1">
    <property type="nucleotide sequence ID" value="NZ_CP091196.1"/>
</dbReference>